<dbReference type="InterPro" id="IPR029071">
    <property type="entry name" value="Ubiquitin-like_domsf"/>
</dbReference>
<dbReference type="Proteomes" id="UP000541558">
    <property type="component" value="Unassembled WGS sequence"/>
</dbReference>
<evidence type="ECO:0000313" key="4">
    <source>
        <dbReference type="EMBL" id="KAF5320638.1"/>
    </source>
</evidence>
<reference evidence="4 5" key="1">
    <citation type="journal article" date="2020" name="ISME J.">
        <title>Uncovering the hidden diversity of litter-decomposition mechanisms in mushroom-forming fungi.</title>
        <authorList>
            <person name="Floudas D."/>
            <person name="Bentzer J."/>
            <person name="Ahren D."/>
            <person name="Johansson T."/>
            <person name="Persson P."/>
            <person name="Tunlid A."/>
        </authorList>
    </citation>
    <scope>NUCLEOTIDE SEQUENCE [LARGE SCALE GENOMIC DNA]</scope>
    <source>
        <strain evidence="4 5">CBS 175.51</strain>
    </source>
</reference>
<accession>A0A8H5F276</accession>
<keyword evidence="2" id="KW-0732">Signal</keyword>
<sequence>MKFTLASLAKFSFFIAASCSASHAYLAYDELDDRSMTDIQLYSNLEARDNTGAAEEYKRAIDDDEGHLEARSRINFQVKLSLTGQVLGVEFDKATKIEHFRKEISNRLGLTQGSPKDLVFVLGSTKLDNDKKTLQDYKVDTGNTIMMTFAMKAGKGADLIDDPNKNTGPIVYGKKPAAKKRSRV</sequence>
<feature type="region of interest" description="Disordered" evidence="1">
    <location>
        <begin position="165"/>
        <end position="184"/>
    </location>
</feature>
<proteinExistence type="predicted"/>
<evidence type="ECO:0000256" key="2">
    <source>
        <dbReference type="SAM" id="SignalP"/>
    </source>
</evidence>
<gene>
    <name evidence="4" type="ORF">D9611_013762</name>
</gene>
<dbReference type="EMBL" id="JAACJK010000168">
    <property type="protein sequence ID" value="KAF5320638.1"/>
    <property type="molecule type" value="Genomic_DNA"/>
</dbReference>
<organism evidence="4 5">
    <name type="scientific">Ephemerocybe angulata</name>
    <dbReference type="NCBI Taxonomy" id="980116"/>
    <lineage>
        <taxon>Eukaryota</taxon>
        <taxon>Fungi</taxon>
        <taxon>Dikarya</taxon>
        <taxon>Basidiomycota</taxon>
        <taxon>Agaricomycotina</taxon>
        <taxon>Agaricomycetes</taxon>
        <taxon>Agaricomycetidae</taxon>
        <taxon>Agaricales</taxon>
        <taxon>Agaricineae</taxon>
        <taxon>Psathyrellaceae</taxon>
        <taxon>Ephemerocybe</taxon>
    </lineage>
</organism>
<dbReference type="SUPFAM" id="SSF54236">
    <property type="entry name" value="Ubiquitin-like"/>
    <property type="match status" value="1"/>
</dbReference>
<dbReference type="AlphaFoldDB" id="A0A8H5F276"/>
<feature type="domain" description="Ubiquitin-like" evidence="3">
    <location>
        <begin position="74"/>
        <end position="154"/>
    </location>
</feature>
<dbReference type="Gene3D" id="3.10.20.90">
    <property type="entry name" value="Phosphatidylinositol 3-kinase Catalytic Subunit, Chain A, domain 1"/>
    <property type="match status" value="1"/>
</dbReference>
<evidence type="ECO:0000313" key="5">
    <source>
        <dbReference type="Proteomes" id="UP000541558"/>
    </source>
</evidence>
<name>A0A8H5F276_9AGAR</name>
<feature type="chain" id="PRO_5034525427" description="Ubiquitin-like domain-containing protein" evidence="2">
    <location>
        <begin position="25"/>
        <end position="184"/>
    </location>
</feature>
<dbReference type="InterPro" id="IPR000626">
    <property type="entry name" value="Ubiquitin-like_dom"/>
</dbReference>
<protein>
    <recommendedName>
        <fullName evidence="3">Ubiquitin-like domain-containing protein</fullName>
    </recommendedName>
</protein>
<dbReference type="CDD" id="cd17039">
    <property type="entry name" value="Ubl_ubiquitin_like"/>
    <property type="match status" value="1"/>
</dbReference>
<keyword evidence="5" id="KW-1185">Reference proteome</keyword>
<dbReference type="PROSITE" id="PS50053">
    <property type="entry name" value="UBIQUITIN_2"/>
    <property type="match status" value="1"/>
</dbReference>
<feature type="signal peptide" evidence="2">
    <location>
        <begin position="1"/>
        <end position="24"/>
    </location>
</feature>
<evidence type="ECO:0000259" key="3">
    <source>
        <dbReference type="PROSITE" id="PS50053"/>
    </source>
</evidence>
<evidence type="ECO:0000256" key="1">
    <source>
        <dbReference type="SAM" id="MobiDB-lite"/>
    </source>
</evidence>
<dbReference type="Pfam" id="PF00240">
    <property type="entry name" value="ubiquitin"/>
    <property type="match status" value="1"/>
</dbReference>
<comment type="caution">
    <text evidence="4">The sequence shown here is derived from an EMBL/GenBank/DDBJ whole genome shotgun (WGS) entry which is preliminary data.</text>
</comment>